<name>A8XXS4_CAEBR</name>
<feature type="compositionally biased region" description="Low complexity" evidence="1">
    <location>
        <begin position="194"/>
        <end position="210"/>
    </location>
</feature>
<dbReference type="WormBase" id="CBG20430">
    <property type="protein sequence ID" value="CBP46227"/>
    <property type="gene ID" value="WBGene00039414"/>
    <property type="gene designation" value="Cbr-madf-2"/>
</dbReference>
<proteinExistence type="predicted"/>
<dbReference type="PANTHER" id="PTHR12243">
    <property type="entry name" value="MADF DOMAIN TRANSCRIPTION FACTOR"/>
    <property type="match status" value="1"/>
</dbReference>
<dbReference type="HOGENOM" id="CLU_819477_0_0_1"/>
<evidence type="ECO:0000313" key="3">
    <source>
        <dbReference type="EMBL" id="CAP37443.2"/>
    </source>
</evidence>
<feature type="compositionally biased region" description="Acidic residues" evidence="1">
    <location>
        <begin position="229"/>
        <end position="238"/>
    </location>
</feature>
<feature type="compositionally biased region" description="Polar residues" evidence="1">
    <location>
        <begin position="143"/>
        <end position="157"/>
    </location>
</feature>
<dbReference type="AlphaFoldDB" id="A8XXS4"/>
<evidence type="ECO:0000259" key="2">
    <source>
        <dbReference type="PROSITE" id="PS51029"/>
    </source>
</evidence>
<dbReference type="Proteomes" id="UP000008549">
    <property type="component" value="Unassembled WGS sequence"/>
</dbReference>
<gene>
    <name evidence="5" type="primary">madf-2</name>
    <name evidence="3" type="synonym">Cbr-madf-2-</name>
    <name evidence="5" type="synonym">madf-2-</name>
    <name evidence="5" type="ORF">CBG20430</name>
    <name evidence="3" type="ORF">CBG_20430</name>
</gene>
<dbReference type="InterPro" id="IPR039353">
    <property type="entry name" value="TF_Adf1"/>
</dbReference>
<dbReference type="InParanoid" id="A8XXS4"/>
<dbReference type="PROSITE" id="PS51029">
    <property type="entry name" value="MADF"/>
    <property type="match status" value="1"/>
</dbReference>
<dbReference type="EMBL" id="HE601396">
    <property type="protein sequence ID" value="CAP37443.2"/>
    <property type="molecule type" value="Genomic_DNA"/>
</dbReference>
<dbReference type="FunCoup" id="A8XXS4">
    <property type="interactions" value="100"/>
</dbReference>
<sequence>MASWTDPTRQFLISAIRDRPVIWDKSYIGESSYRTMKVSSFEEVTQNLNSTYSTKFTWEDVRAQWKNLKDTFVRKLRWVHEGKYVEDAMKEPTWKFYRMLTFLDDKEAKRLGDACDHSYEMALTSQQQGNCSSGPIIGPRPQHCQQMSYEPTSSEEQMLQMFENKPPNNFQGPQGPQGPMMNSPQNLNSCSPASGMSSSSTSTMVTSSTGSKRDHRYSPVDNGNSNSGVDDELEEDDGQPDRKKMDFLRVQESLNANLNKCFTVEAIIAKWLEFVQLFRLKYAINGYSMADRENTYNKDGTVKDDNRESWRFFNRLECLIDPTDGLGPKKTVKQEIIED</sequence>
<dbReference type="GO" id="GO:0005667">
    <property type="term" value="C:transcription regulator complex"/>
    <property type="evidence" value="ECO:0000318"/>
    <property type="project" value="GO_Central"/>
</dbReference>
<evidence type="ECO:0000313" key="5">
    <source>
        <dbReference type="WormBase" id="CBG20430"/>
    </source>
</evidence>
<reference evidence="3 4" key="2">
    <citation type="journal article" date="2011" name="PLoS Genet.">
        <title>Caenorhabditis briggsae recombinant inbred line genotypes reveal inter-strain incompatibility and the evolution of recombination.</title>
        <authorList>
            <person name="Ross J.A."/>
            <person name="Koboldt D.C."/>
            <person name="Staisch J.E."/>
            <person name="Chamberlin H.M."/>
            <person name="Gupta B.P."/>
            <person name="Miller R.D."/>
            <person name="Baird S.E."/>
            <person name="Haag E.S."/>
        </authorList>
    </citation>
    <scope>NUCLEOTIDE SEQUENCE [LARGE SCALE GENOMIC DNA]</scope>
    <source>
        <strain evidence="3 4">AF16</strain>
    </source>
</reference>
<dbReference type="GO" id="GO:0006357">
    <property type="term" value="P:regulation of transcription by RNA polymerase II"/>
    <property type="evidence" value="ECO:0000318"/>
    <property type="project" value="GO_Central"/>
</dbReference>
<evidence type="ECO:0000256" key="1">
    <source>
        <dbReference type="SAM" id="MobiDB-lite"/>
    </source>
</evidence>
<dbReference type="InterPro" id="IPR006578">
    <property type="entry name" value="MADF-dom"/>
</dbReference>
<protein>
    <submittedName>
        <fullName evidence="3">Protein CBR-MADF-2</fullName>
    </submittedName>
</protein>
<dbReference type="PANTHER" id="PTHR12243:SF67">
    <property type="entry name" value="COREPRESSOR OF PANGOLIN, ISOFORM A-RELATED"/>
    <property type="match status" value="1"/>
</dbReference>
<accession>A8XXS4</accession>
<organism evidence="3 4">
    <name type="scientific">Caenorhabditis briggsae</name>
    <dbReference type="NCBI Taxonomy" id="6238"/>
    <lineage>
        <taxon>Eukaryota</taxon>
        <taxon>Metazoa</taxon>
        <taxon>Ecdysozoa</taxon>
        <taxon>Nematoda</taxon>
        <taxon>Chromadorea</taxon>
        <taxon>Rhabditida</taxon>
        <taxon>Rhabditina</taxon>
        <taxon>Rhabditomorpha</taxon>
        <taxon>Rhabditoidea</taxon>
        <taxon>Rhabditidae</taxon>
        <taxon>Peloderinae</taxon>
        <taxon>Caenorhabditis</taxon>
    </lineage>
</organism>
<dbReference type="STRING" id="6238.A8XXS4"/>
<feature type="domain" description="MADF" evidence="2">
    <location>
        <begin position="11"/>
        <end position="108"/>
    </location>
</feature>
<dbReference type="Pfam" id="PF10545">
    <property type="entry name" value="MADF_DNA_bdg"/>
    <property type="match status" value="1"/>
</dbReference>
<dbReference type="eggNOG" id="ENOG502SYWP">
    <property type="taxonomic scope" value="Eukaryota"/>
</dbReference>
<reference evidence="3 4" key="1">
    <citation type="journal article" date="2003" name="PLoS Biol.">
        <title>The genome sequence of Caenorhabditis briggsae: a platform for comparative genomics.</title>
        <authorList>
            <person name="Stein L.D."/>
            <person name="Bao Z."/>
            <person name="Blasiar D."/>
            <person name="Blumenthal T."/>
            <person name="Brent M.R."/>
            <person name="Chen N."/>
            <person name="Chinwalla A."/>
            <person name="Clarke L."/>
            <person name="Clee C."/>
            <person name="Coghlan A."/>
            <person name="Coulson A."/>
            <person name="D'Eustachio P."/>
            <person name="Fitch D.H."/>
            <person name="Fulton L.A."/>
            <person name="Fulton R.E."/>
            <person name="Griffiths-Jones S."/>
            <person name="Harris T.W."/>
            <person name="Hillier L.W."/>
            <person name="Kamath R."/>
            <person name="Kuwabara P.E."/>
            <person name="Mardis E.R."/>
            <person name="Marra M.A."/>
            <person name="Miner T.L."/>
            <person name="Minx P."/>
            <person name="Mullikin J.C."/>
            <person name="Plumb R.W."/>
            <person name="Rogers J."/>
            <person name="Schein J.E."/>
            <person name="Sohrmann M."/>
            <person name="Spieth J."/>
            <person name="Stajich J.E."/>
            <person name="Wei C."/>
            <person name="Willey D."/>
            <person name="Wilson R.K."/>
            <person name="Durbin R."/>
            <person name="Waterston R.H."/>
        </authorList>
    </citation>
    <scope>NUCLEOTIDE SEQUENCE [LARGE SCALE GENOMIC DNA]</scope>
    <source>
        <strain evidence="3 4">AF16</strain>
    </source>
</reference>
<feature type="region of interest" description="Disordered" evidence="1">
    <location>
        <begin position="126"/>
        <end position="242"/>
    </location>
</feature>
<feature type="compositionally biased region" description="Low complexity" evidence="1">
    <location>
        <begin position="166"/>
        <end position="185"/>
    </location>
</feature>
<dbReference type="SMART" id="SM00595">
    <property type="entry name" value="MADF"/>
    <property type="match status" value="1"/>
</dbReference>
<keyword evidence="4" id="KW-1185">Reference proteome</keyword>
<dbReference type="GO" id="GO:0005634">
    <property type="term" value="C:nucleus"/>
    <property type="evidence" value="ECO:0000318"/>
    <property type="project" value="GO_Central"/>
</dbReference>
<evidence type="ECO:0000313" key="4">
    <source>
        <dbReference type="Proteomes" id="UP000008549"/>
    </source>
</evidence>